<name>H2Z4U9_CIOSA</name>
<dbReference type="Proteomes" id="UP000007875">
    <property type="component" value="Unassembled WGS sequence"/>
</dbReference>
<keyword evidence="4 5" id="KW-0472">Membrane</keyword>
<dbReference type="Ensembl" id="ENSCSAVT00000012755.1">
    <property type="protein sequence ID" value="ENSCSAVP00000012611.1"/>
    <property type="gene ID" value="ENSCSAVG00000007401.1"/>
</dbReference>
<dbReference type="Gene3D" id="1.20.140.150">
    <property type="match status" value="1"/>
</dbReference>
<keyword evidence="6" id="KW-0732">Signal</keyword>
<feature type="transmembrane region" description="Helical" evidence="5">
    <location>
        <begin position="148"/>
        <end position="176"/>
    </location>
</feature>
<feature type="transmembrane region" description="Helical" evidence="5">
    <location>
        <begin position="107"/>
        <end position="128"/>
    </location>
</feature>
<dbReference type="PANTHER" id="PTHR10671">
    <property type="entry name" value="EPITHELIAL MEMBRANE PROTEIN-RELATED"/>
    <property type="match status" value="1"/>
</dbReference>
<organism evidence="7 8">
    <name type="scientific">Ciona savignyi</name>
    <name type="common">Pacific transparent sea squirt</name>
    <dbReference type="NCBI Taxonomy" id="51511"/>
    <lineage>
        <taxon>Eukaryota</taxon>
        <taxon>Metazoa</taxon>
        <taxon>Chordata</taxon>
        <taxon>Tunicata</taxon>
        <taxon>Ascidiacea</taxon>
        <taxon>Phlebobranchia</taxon>
        <taxon>Cionidae</taxon>
        <taxon>Ciona</taxon>
    </lineage>
</organism>
<feature type="signal peptide" evidence="6">
    <location>
        <begin position="1"/>
        <end position="25"/>
    </location>
</feature>
<sequence>MHRAKKPFVAAFGMALLGLLLSVIAIATPEWTVSRGVKIGLWTLTDENGVSYSWTDRAYSESFFYETWFMAVRGIMMAGIIFGALGIIFNIFLILKGQFTTSYGNILLSYYSLTFACLLCSVCLYSTMICQPVNSAGEITNKIYAVEYIYTAGYGYSVWLLWIGAGIFLPAAGLAYEGGHQDTLAKREIISDDFKAAAF</sequence>
<evidence type="ECO:0000313" key="8">
    <source>
        <dbReference type="Proteomes" id="UP000007875"/>
    </source>
</evidence>
<keyword evidence="8" id="KW-1185">Reference proteome</keyword>
<dbReference type="GeneTree" id="ENSGT00390000002614"/>
<evidence type="ECO:0000256" key="4">
    <source>
        <dbReference type="ARBA" id="ARBA00023136"/>
    </source>
</evidence>
<comment type="subcellular location">
    <subcellularLocation>
        <location evidence="1">Membrane</location>
        <topology evidence="1">Multi-pass membrane protein</topology>
    </subcellularLocation>
</comment>
<dbReference type="InParanoid" id="H2Z4U9"/>
<accession>H2Z4U9</accession>
<feature type="transmembrane region" description="Helical" evidence="5">
    <location>
        <begin position="68"/>
        <end position="95"/>
    </location>
</feature>
<evidence type="ECO:0000256" key="6">
    <source>
        <dbReference type="SAM" id="SignalP"/>
    </source>
</evidence>
<evidence type="ECO:0000256" key="3">
    <source>
        <dbReference type="ARBA" id="ARBA00022989"/>
    </source>
</evidence>
<keyword evidence="3 5" id="KW-1133">Transmembrane helix</keyword>
<feature type="chain" id="PRO_5003578754" evidence="6">
    <location>
        <begin position="26"/>
        <end position="199"/>
    </location>
</feature>
<evidence type="ECO:0000256" key="5">
    <source>
        <dbReference type="SAM" id="Phobius"/>
    </source>
</evidence>
<dbReference type="AlphaFoldDB" id="H2Z4U9"/>
<dbReference type="PANTHER" id="PTHR10671:SF34">
    <property type="entry name" value="PROTEIN NKG7"/>
    <property type="match status" value="1"/>
</dbReference>
<reference evidence="7" key="2">
    <citation type="submission" date="2025-08" db="UniProtKB">
        <authorList>
            <consortium name="Ensembl"/>
        </authorList>
    </citation>
    <scope>IDENTIFICATION</scope>
</reference>
<reference evidence="7" key="3">
    <citation type="submission" date="2025-09" db="UniProtKB">
        <authorList>
            <consortium name="Ensembl"/>
        </authorList>
    </citation>
    <scope>IDENTIFICATION</scope>
</reference>
<evidence type="ECO:0000313" key="7">
    <source>
        <dbReference type="Ensembl" id="ENSCSAVP00000012611.1"/>
    </source>
</evidence>
<dbReference type="GO" id="GO:0005886">
    <property type="term" value="C:plasma membrane"/>
    <property type="evidence" value="ECO:0007669"/>
    <property type="project" value="TreeGrafter"/>
</dbReference>
<dbReference type="OMA" id="TWFMAVR"/>
<protein>
    <submittedName>
        <fullName evidence="7">Uncharacterized protein</fullName>
    </submittedName>
</protein>
<dbReference type="InterPro" id="IPR050579">
    <property type="entry name" value="PMP-22/EMP/MP20-like"/>
</dbReference>
<keyword evidence="2 5" id="KW-0812">Transmembrane</keyword>
<dbReference type="HOGENOM" id="CLU_1408287_0_0_1"/>
<reference evidence="8" key="1">
    <citation type="submission" date="2003-08" db="EMBL/GenBank/DDBJ databases">
        <authorList>
            <person name="Birren B."/>
            <person name="Nusbaum C."/>
            <person name="Abebe A."/>
            <person name="Abouelleil A."/>
            <person name="Adekoya E."/>
            <person name="Ait-zahra M."/>
            <person name="Allen N."/>
            <person name="Allen T."/>
            <person name="An P."/>
            <person name="Anderson M."/>
            <person name="Anderson S."/>
            <person name="Arachchi H."/>
            <person name="Armbruster J."/>
            <person name="Bachantsang P."/>
            <person name="Baldwin J."/>
            <person name="Barry A."/>
            <person name="Bayul T."/>
            <person name="Blitshsteyn B."/>
            <person name="Bloom T."/>
            <person name="Blye J."/>
            <person name="Boguslavskiy L."/>
            <person name="Borowsky M."/>
            <person name="Boukhgalter B."/>
            <person name="Brunache A."/>
            <person name="Butler J."/>
            <person name="Calixte N."/>
            <person name="Calvo S."/>
            <person name="Camarata J."/>
            <person name="Campo K."/>
            <person name="Chang J."/>
            <person name="Cheshatsang Y."/>
            <person name="Citroen M."/>
            <person name="Collymore A."/>
            <person name="Considine T."/>
            <person name="Cook A."/>
            <person name="Cooke P."/>
            <person name="Corum B."/>
            <person name="Cuomo C."/>
            <person name="David R."/>
            <person name="Dawoe T."/>
            <person name="Degray S."/>
            <person name="Dodge S."/>
            <person name="Dooley K."/>
            <person name="Dorje P."/>
            <person name="Dorjee K."/>
            <person name="Dorris L."/>
            <person name="Duffey N."/>
            <person name="Dupes A."/>
            <person name="Elkins T."/>
            <person name="Engels R."/>
            <person name="Erickson J."/>
            <person name="Farina A."/>
            <person name="Faro S."/>
            <person name="Ferreira P."/>
            <person name="Fischer H."/>
            <person name="Fitzgerald M."/>
            <person name="Foley K."/>
            <person name="Gage D."/>
            <person name="Galagan J."/>
            <person name="Gearin G."/>
            <person name="Gnerre S."/>
            <person name="Gnirke A."/>
            <person name="Goyette A."/>
            <person name="Graham J."/>
            <person name="Grandbois E."/>
            <person name="Gyaltsen K."/>
            <person name="Hafez N."/>
            <person name="Hagopian D."/>
            <person name="Hagos B."/>
            <person name="Hall J."/>
            <person name="Hatcher B."/>
            <person name="Heller A."/>
            <person name="Higgins H."/>
            <person name="Honan T."/>
            <person name="Horn A."/>
            <person name="Houde N."/>
            <person name="Hughes L."/>
            <person name="Hulme W."/>
            <person name="Husby E."/>
            <person name="Iliev I."/>
            <person name="Jaffe D."/>
            <person name="Jones C."/>
            <person name="Kamal M."/>
            <person name="Kamat A."/>
            <person name="Kamvysselis M."/>
            <person name="Karlsson E."/>
            <person name="Kells C."/>
            <person name="Kieu A."/>
            <person name="Kisner P."/>
            <person name="Kodira C."/>
            <person name="Kulbokas E."/>
            <person name="Labutti K."/>
            <person name="Lama D."/>
            <person name="Landers T."/>
            <person name="Leger J."/>
            <person name="Levine S."/>
            <person name="Lewis D."/>
            <person name="Lewis T."/>
            <person name="Lindblad-toh K."/>
            <person name="Liu X."/>
            <person name="Lokyitsang T."/>
            <person name="Lokyitsang Y."/>
            <person name="Lucien O."/>
            <person name="Lui A."/>
            <person name="Ma L.J."/>
            <person name="Mabbitt R."/>
            <person name="Macdonald J."/>
            <person name="Maclean C."/>
            <person name="Major J."/>
            <person name="Manning J."/>
            <person name="Marabella R."/>
            <person name="Maru K."/>
            <person name="Matthews C."/>
            <person name="Mauceli E."/>
            <person name="Mccarthy M."/>
            <person name="Mcdonough S."/>
            <person name="Mcghee T."/>
            <person name="Meldrim J."/>
            <person name="Meneus L."/>
            <person name="Mesirov J."/>
            <person name="Mihalev A."/>
            <person name="Mihova T."/>
            <person name="Mikkelsen T."/>
            <person name="Mlenga V."/>
            <person name="Moru K."/>
            <person name="Mozes J."/>
            <person name="Mulrain L."/>
            <person name="Munson G."/>
            <person name="Naylor J."/>
            <person name="Newes C."/>
            <person name="Nguyen C."/>
            <person name="Nguyen N."/>
            <person name="Nguyen T."/>
            <person name="Nicol R."/>
            <person name="Nielsen C."/>
            <person name="Nizzari M."/>
            <person name="Norbu C."/>
            <person name="Norbu N."/>
            <person name="O'donnell P."/>
            <person name="Okoawo O."/>
            <person name="O'leary S."/>
            <person name="Omotosho B."/>
            <person name="O'neill K."/>
            <person name="Osman S."/>
            <person name="Parker S."/>
            <person name="Perrin D."/>
            <person name="Phunkhang P."/>
            <person name="Piqani B."/>
            <person name="Purcell S."/>
            <person name="Rachupka T."/>
            <person name="Ramasamy U."/>
            <person name="Rameau R."/>
            <person name="Ray V."/>
            <person name="Raymond C."/>
            <person name="Retta R."/>
            <person name="Richardson S."/>
            <person name="Rise C."/>
            <person name="Rodriguez J."/>
            <person name="Rogers J."/>
            <person name="Rogov P."/>
            <person name="Rutman M."/>
            <person name="Schupbach R."/>
            <person name="Seaman C."/>
            <person name="Settipalli S."/>
            <person name="Sharpe T."/>
            <person name="Sheridan J."/>
            <person name="Sherpa N."/>
            <person name="Shi J."/>
            <person name="Smirnov S."/>
            <person name="Smith C."/>
            <person name="Sougnez C."/>
            <person name="Spencer B."/>
            <person name="Stalker J."/>
            <person name="Stange-thomann N."/>
            <person name="Stavropoulos S."/>
            <person name="Stetson K."/>
            <person name="Stone C."/>
            <person name="Stone S."/>
            <person name="Stubbs M."/>
            <person name="Talamas J."/>
            <person name="Tchuinga P."/>
            <person name="Tenzing P."/>
            <person name="Tesfaye S."/>
            <person name="Theodore J."/>
            <person name="Thoulutsang Y."/>
            <person name="Topham K."/>
            <person name="Towey S."/>
            <person name="Tsamla T."/>
            <person name="Tsomo N."/>
            <person name="Vallee D."/>
            <person name="Vassiliev H."/>
            <person name="Venkataraman V."/>
            <person name="Vinson J."/>
            <person name="Vo A."/>
            <person name="Wade C."/>
            <person name="Wang S."/>
            <person name="Wangchuk T."/>
            <person name="Wangdi T."/>
            <person name="Whittaker C."/>
            <person name="Wilkinson J."/>
            <person name="Wu Y."/>
            <person name="Wyman D."/>
            <person name="Yadav S."/>
            <person name="Yang S."/>
            <person name="Yang X."/>
            <person name="Yeager S."/>
            <person name="Yee E."/>
            <person name="Young G."/>
            <person name="Zainoun J."/>
            <person name="Zembeck L."/>
            <person name="Zimmer A."/>
            <person name="Zody M."/>
            <person name="Lander E."/>
        </authorList>
    </citation>
    <scope>NUCLEOTIDE SEQUENCE [LARGE SCALE GENOMIC DNA]</scope>
</reference>
<evidence type="ECO:0000256" key="2">
    <source>
        <dbReference type="ARBA" id="ARBA00022692"/>
    </source>
</evidence>
<evidence type="ECO:0000256" key="1">
    <source>
        <dbReference type="ARBA" id="ARBA00004141"/>
    </source>
</evidence>
<proteinExistence type="predicted"/>